<dbReference type="RefSeq" id="WP_145194883.1">
    <property type="nucleotide sequence ID" value="NZ_CP036434.1"/>
</dbReference>
<dbReference type="InterPro" id="IPR013783">
    <property type="entry name" value="Ig-like_fold"/>
</dbReference>
<evidence type="ECO:0000259" key="1">
    <source>
        <dbReference type="Pfam" id="PF07705"/>
    </source>
</evidence>
<evidence type="ECO:0000313" key="2">
    <source>
        <dbReference type="EMBL" id="QDV05481.1"/>
    </source>
</evidence>
<accession>A0A518EN30</accession>
<dbReference type="InterPro" id="IPR011635">
    <property type="entry name" value="CARDB"/>
</dbReference>
<dbReference type="Gene3D" id="2.60.40.10">
    <property type="entry name" value="Immunoglobulins"/>
    <property type="match status" value="2"/>
</dbReference>
<dbReference type="Pfam" id="PF07705">
    <property type="entry name" value="CARDB"/>
    <property type="match status" value="1"/>
</dbReference>
<proteinExistence type="predicted"/>
<evidence type="ECO:0000313" key="3">
    <source>
        <dbReference type="Proteomes" id="UP000320390"/>
    </source>
</evidence>
<feature type="domain" description="CARDB" evidence="1">
    <location>
        <begin position="157"/>
        <end position="262"/>
    </location>
</feature>
<dbReference type="AlphaFoldDB" id="A0A518EN30"/>
<gene>
    <name evidence="2" type="ORF">Poly30_09790</name>
</gene>
<dbReference type="EMBL" id="CP036434">
    <property type="protein sequence ID" value="QDV05481.1"/>
    <property type="molecule type" value="Genomic_DNA"/>
</dbReference>
<dbReference type="OrthoDB" id="972884at2"/>
<protein>
    <recommendedName>
        <fullName evidence="1">CARDB domain-containing protein</fullName>
    </recommendedName>
</protein>
<sequence length="392" mass="40682">MLLALSLLLTPAPSPLLPVIQGTVDIVVQGVFLEPGDDQVSPGDNVTVEFSAYSTGGEQENVDIGYFLSSDAAFDSSDVLLDTDEIDVEPGDIEDESEQIPIPSGTASGCYYILVVADYPGFYPEPDELNNVGSASIAVDTTLSACSGNTANLKPANATINVGAVPAGLSVSTNVDLRNSGDSAAWNVEFAWYLSSNNTYDGPGAETLLAAIQIPSLPAGSEQALPRSLSIPAGTAPGTYFVYFVVDPSDTVTELNEGDNVRGRRLIVSDPAVSYYAFDAGGPNIGQITSIDTPTVGAPFEVSVRDIDSGGSGLVFASLTQVSAPRFGGTILADLATTEVFAPFALNQGRVTLDVDLPAGMSGSTLFFQAAARDFSQTQNVALTNGMKVVLP</sequence>
<organism evidence="2 3">
    <name type="scientific">Saltatorellus ferox</name>
    <dbReference type="NCBI Taxonomy" id="2528018"/>
    <lineage>
        <taxon>Bacteria</taxon>
        <taxon>Pseudomonadati</taxon>
        <taxon>Planctomycetota</taxon>
        <taxon>Planctomycetia</taxon>
        <taxon>Planctomycetia incertae sedis</taxon>
        <taxon>Saltatorellus</taxon>
    </lineage>
</organism>
<keyword evidence="3" id="KW-1185">Reference proteome</keyword>
<reference evidence="2 3" key="1">
    <citation type="submission" date="2019-02" db="EMBL/GenBank/DDBJ databases">
        <title>Deep-cultivation of Planctomycetes and their phenomic and genomic characterization uncovers novel biology.</title>
        <authorList>
            <person name="Wiegand S."/>
            <person name="Jogler M."/>
            <person name="Boedeker C."/>
            <person name="Pinto D."/>
            <person name="Vollmers J."/>
            <person name="Rivas-Marin E."/>
            <person name="Kohn T."/>
            <person name="Peeters S.H."/>
            <person name="Heuer A."/>
            <person name="Rast P."/>
            <person name="Oberbeckmann S."/>
            <person name="Bunk B."/>
            <person name="Jeske O."/>
            <person name="Meyerdierks A."/>
            <person name="Storesund J.E."/>
            <person name="Kallscheuer N."/>
            <person name="Luecker S."/>
            <person name="Lage O.M."/>
            <person name="Pohl T."/>
            <person name="Merkel B.J."/>
            <person name="Hornburger P."/>
            <person name="Mueller R.-W."/>
            <person name="Bruemmer F."/>
            <person name="Labrenz M."/>
            <person name="Spormann A.M."/>
            <person name="Op den Camp H."/>
            <person name="Overmann J."/>
            <person name="Amann R."/>
            <person name="Jetten M.S.M."/>
            <person name="Mascher T."/>
            <person name="Medema M.H."/>
            <person name="Devos D.P."/>
            <person name="Kaster A.-K."/>
            <person name="Ovreas L."/>
            <person name="Rohde M."/>
            <person name="Galperin M.Y."/>
            <person name="Jogler C."/>
        </authorList>
    </citation>
    <scope>NUCLEOTIDE SEQUENCE [LARGE SCALE GENOMIC DNA]</scope>
    <source>
        <strain evidence="2 3">Poly30</strain>
    </source>
</reference>
<name>A0A518EN30_9BACT</name>
<dbReference type="Proteomes" id="UP000320390">
    <property type="component" value="Chromosome"/>
</dbReference>